<keyword evidence="1" id="KW-0433">Leucine-rich repeat</keyword>
<evidence type="ECO:0000256" key="3">
    <source>
        <dbReference type="ARBA" id="ARBA00022737"/>
    </source>
</evidence>
<name>A0A0S4JBI6_BODSA</name>
<dbReference type="Proteomes" id="UP000051952">
    <property type="component" value="Unassembled WGS sequence"/>
</dbReference>
<dbReference type="InterPro" id="IPR053211">
    <property type="entry name" value="DNA_repair-toleration"/>
</dbReference>
<organism evidence="7 8">
    <name type="scientific">Bodo saltans</name>
    <name type="common">Flagellated protozoan</name>
    <dbReference type="NCBI Taxonomy" id="75058"/>
    <lineage>
        <taxon>Eukaryota</taxon>
        <taxon>Discoba</taxon>
        <taxon>Euglenozoa</taxon>
        <taxon>Kinetoplastea</taxon>
        <taxon>Metakinetoplastina</taxon>
        <taxon>Eubodonida</taxon>
        <taxon>Bodonidae</taxon>
        <taxon>Bodo</taxon>
    </lineage>
</organism>
<evidence type="ECO:0000256" key="2">
    <source>
        <dbReference type="ARBA" id="ARBA00022729"/>
    </source>
</evidence>
<keyword evidence="5" id="KW-1133">Transmembrane helix</keyword>
<reference evidence="8" key="1">
    <citation type="submission" date="2015-09" db="EMBL/GenBank/DDBJ databases">
        <authorList>
            <consortium name="Pathogen Informatics"/>
        </authorList>
    </citation>
    <scope>NUCLEOTIDE SEQUENCE [LARGE SCALE GENOMIC DNA]</scope>
    <source>
        <strain evidence="8">Lake Konstanz</strain>
    </source>
</reference>
<keyword evidence="5" id="KW-0812">Transmembrane</keyword>
<evidence type="ECO:0000256" key="1">
    <source>
        <dbReference type="ARBA" id="ARBA00022614"/>
    </source>
</evidence>
<proteinExistence type="predicted"/>
<accession>A0A0S4JBI6</accession>
<feature type="transmembrane region" description="Helical" evidence="5">
    <location>
        <begin position="627"/>
        <end position="647"/>
    </location>
</feature>
<evidence type="ECO:0000313" key="7">
    <source>
        <dbReference type="EMBL" id="CUG88915.1"/>
    </source>
</evidence>
<evidence type="ECO:0000256" key="5">
    <source>
        <dbReference type="SAM" id="Phobius"/>
    </source>
</evidence>
<keyword evidence="4 5" id="KW-0472">Membrane</keyword>
<dbReference type="FunFam" id="3.80.10.10:FF:000095">
    <property type="entry name" value="LRR receptor-like serine/threonine-protein kinase GSO1"/>
    <property type="match status" value="1"/>
</dbReference>
<dbReference type="PANTHER" id="PTHR48060">
    <property type="entry name" value="DNA DAMAGE-REPAIR/TOLERATION PROTEIN DRT100"/>
    <property type="match status" value="1"/>
</dbReference>
<keyword evidence="8" id="KW-1185">Reference proteome</keyword>
<evidence type="ECO:0000313" key="8">
    <source>
        <dbReference type="Proteomes" id="UP000051952"/>
    </source>
</evidence>
<dbReference type="Pfam" id="PF00560">
    <property type="entry name" value="LRR_1"/>
    <property type="match status" value="1"/>
</dbReference>
<sequence>MRRERGAAVLLLCILLCRCCYLANGAALQLEVDIIAQFFKASGFRNTTAVTTENLCSGWPEMISCGSNRVASLNFKNTKLVGTLPTGFSRLIFLSSLIVSENQLTGSIPPDLGRCSNMMNVQMAKNLLSGSLPPELSNCSFMSSFNVSNNNISGTIPAAYSAWGTSIVTFEASANNLTGILPPEFASWKSLNLFAVADNQLFGTLPPEYSSMKAVTYFRVNKNFLAGSIPDAYHQLRGAITFSCSNNFMIGTLPSSLAAWTKMNNFQVDGNRFTGSLPLEYANWTEIVYFYVNNNFLSGTLPPQYGNGWNSIAVVSAHYNSITGSLPTEYSALTALTSFSVASNLITGTLPPQYAAWLQISQLNLNGNGLTGPIPTSWGTGMISLRTFSAFNNMLSGTIPLIRFPLLTAFAISFNDFSGSLPTSASWPTLTILDVQNNSKLVGPITLPAATLMISSCGTQLCISRPETLLAQACFPSGGIAATLNLDLAAFLAFASANLYSTVSCAVTTVAPPSMSPIHSPPINSSNPTDSPTKLVHLPSSVQSATASAVYATTVMGGAGSLGRGAVPALQRALASLRLAARCNAAMNIANNSAVDGGLMFSDLADNPLSVLLPVGAVDLSAAGGAAVMNAVLVVVIGAALHASALLQRRLRSHGRAEFNNKESSSVTSNVTSVVISLLPASRVPGSLAVPFGALMQPGVGACVALMMSSARTPSSVVCGVIMAMVWMLLPVYCMFAVIARGRRVYGDSRFALRNIAADGWIRSNQRKTSRRPSSVVARVLSAVQQAHRYSTHEASRWTLRTAVEIRAVGHHQLSVKQDQLSNRKYAAYLLENMEAVFGGYVGGREWYFAV</sequence>
<dbReference type="InterPro" id="IPR032675">
    <property type="entry name" value="LRR_dom_sf"/>
</dbReference>
<dbReference type="AlphaFoldDB" id="A0A0S4JBI6"/>
<dbReference type="PANTHER" id="PTHR48060:SF21">
    <property type="entry name" value="L DOMAIN-LIKE PROTEIN"/>
    <property type="match status" value="1"/>
</dbReference>
<keyword evidence="3" id="KW-0677">Repeat</keyword>
<dbReference type="EMBL" id="CYKH01001683">
    <property type="protein sequence ID" value="CUG88915.1"/>
    <property type="molecule type" value="Genomic_DNA"/>
</dbReference>
<feature type="non-terminal residue" evidence="7">
    <location>
        <position position="851"/>
    </location>
</feature>
<dbReference type="InterPro" id="IPR001611">
    <property type="entry name" value="Leu-rich_rpt"/>
</dbReference>
<keyword evidence="2 6" id="KW-0732">Signal</keyword>
<evidence type="ECO:0000256" key="4">
    <source>
        <dbReference type="ARBA" id="ARBA00023136"/>
    </source>
</evidence>
<gene>
    <name evidence="7" type="ORF">BSAL_18215</name>
</gene>
<protein>
    <submittedName>
        <fullName evidence="7">GP46-like surface antigen, putative</fullName>
    </submittedName>
</protein>
<feature type="transmembrane region" description="Helical" evidence="5">
    <location>
        <begin position="715"/>
        <end position="740"/>
    </location>
</feature>
<feature type="chain" id="PRO_5006622153" evidence="6">
    <location>
        <begin position="26"/>
        <end position="851"/>
    </location>
</feature>
<evidence type="ECO:0000256" key="6">
    <source>
        <dbReference type="SAM" id="SignalP"/>
    </source>
</evidence>
<dbReference type="VEuPathDB" id="TriTrypDB:BSAL_18215"/>
<dbReference type="SUPFAM" id="SSF52058">
    <property type="entry name" value="L domain-like"/>
    <property type="match status" value="1"/>
</dbReference>
<feature type="signal peptide" evidence="6">
    <location>
        <begin position="1"/>
        <end position="25"/>
    </location>
</feature>
<dbReference type="Gene3D" id="3.80.10.10">
    <property type="entry name" value="Ribonuclease Inhibitor"/>
    <property type="match status" value="3"/>
</dbReference>